<dbReference type="InterPro" id="IPR011050">
    <property type="entry name" value="Pectin_lyase_fold/virulence"/>
</dbReference>
<dbReference type="OrthoDB" id="2127714at2759"/>
<organism evidence="6 7">
    <name type="scientific">Tritrichomonas foetus</name>
    <dbReference type="NCBI Taxonomy" id="1144522"/>
    <lineage>
        <taxon>Eukaryota</taxon>
        <taxon>Metamonada</taxon>
        <taxon>Parabasalia</taxon>
        <taxon>Tritrichomonadida</taxon>
        <taxon>Tritrichomonadidae</taxon>
        <taxon>Tritrichomonas</taxon>
    </lineage>
</organism>
<dbReference type="InterPro" id="IPR001841">
    <property type="entry name" value="Znf_RING"/>
</dbReference>
<keyword evidence="7" id="KW-1185">Reference proteome</keyword>
<dbReference type="InterPro" id="IPR047126">
    <property type="entry name" value="RNF141-like"/>
</dbReference>
<feature type="domain" description="RING-type" evidence="5">
    <location>
        <begin position="548"/>
        <end position="586"/>
    </location>
</feature>
<evidence type="ECO:0000259" key="5">
    <source>
        <dbReference type="PROSITE" id="PS50089"/>
    </source>
</evidence>
<proteinExistence type="predicted"/>
<evidence type="ECO:0000313" key="6">
    <source>
        <dbReference type="EMBL" id="OHT01254.1"/>
    </source>
</evidence>
<dbReference type="Pfam" id="PF13920">
    <property type="entry name" value="zf-C3HC4_3"/>
    <property type="match status" value="2"/>
</dbReference>
<reference evidence="6" key="1">
    <citation type="submission" date="2016-10" db="EMBL/GenBank/DDBJ databases">
        <authorList>
            <person name="Benchimol M."/>
            <person name="Almeida L.G."/>
            <person name="Vasconcelos A.T."/>
            <person name="Perreira-Neves A."/>
            <person name="Rosa I.A."/>
            <person name="Tasca T."/>
            <person name="Bogo M.R."/>
            <person name="de Souza W."/>
        </authorList>
    </citation>
    <scope>NUCLEOTIDE SEQUENCE [LARGE SCALE GENOMIC DNA]</scope>
    <source>
        <strain evidence="6">K</strain>
    </source>
</reference>
<name>A0A1J4JUQ8_9EUKA</name>
<dbReference type="Gene3D" id="3.30.40.10">
    <property type="entry name" value="Zinc/RING finger domain, C3HC4 (zinc finger)"/>
    <property type="match status" value="2"/>
</dbReference>
<evidence type="ECO:0000256" key="3">
    <source>
        <dbReference type="ARBA" id="ARBA00022833"/>
    </source>
</evidence>
<feature type="domain" description="RING-type" evidence="5">
    <location>
        <begin position="486"/>
        <end position="526"/>
    </location>
</feature>
<accession>A0A1J4JUQ8</accession>
<dbReference type="VEuPathDB" id="TrichDB:TRFO_31962"/>
<dbReference type="InterPro" id="IPR017907">
    <property type="entry name" value="Znf_RING_CS"/>
</dbReference>
<dbReference type="Proteomes" id="UP000179807">
    <property type="component" value="Unassembled WGS sequence"/>
</dbReference>
<dbReference type="InterPro" id="IPR039448">
    <property type="entry name" value="Beta_helix"/>
</dbReference>
<dbReference type="GeneID" id="94842935"/>
<dbReference type="AlphaFoldDB" id="A0A1J4JUQ8"/>
<sequence>MSVSFDQLFESSDLKDDSIRVTKGKCDFSGSDLNITKNHVLYFENSQEFTCKSITISDCSVEIYDLTMNGSITVKNGKLKMTNCHIHNPDNACDYVLAALDRSRVNINKCSFGDTEKFGLCADDRSVIEIESSSVTNTKLFAVVLSSFSILHAYDCIFTDSKADLIFGESDCTILMWRCTISRTPRLGISAGNRCSLNMNYCTVEKCESGALSTCYCERVFIENSTFSDIPHTAILFEQSTALVKRTVIYNCNGNAINSSRGSKVILSHSNFRDTTYPPVALCEKSVGFLKKCTISNSEMSGIIVRSGSKASIDKCSIERVKQCGIIVSDSNDVSLSSCFIIGCGESCLMVYNHSSVLVRSCFFIGPSKTAINVFTGGFVDANDSTICGMRDQCVWIHHGGSTRMSTTLMQTDEFESFEGVFEKIKEISLDDIKRDIPDEKIFKVESERPVISTGGFVVGRGSHDLLMNINSDDPIPGVYSTHPKCKVCGEDSNGNHYSPCGHCLYCKKCWEKIKDDEKPTTCELCLMPIDKVVSPIDCSHDDNENICGICLEGKVDTIIVPCGHTICYECAEHWYSDNSECPFCREALSKARRYVSYS</sequence>
<dbReference type="InterPro" id="IPR013083">
    <property type="entry name" value="Znf_RING/FYVE/PHD"/>
</dbReference>
<keyword evidence="1" id="KW-0479">Metal-binding</keyword>
<protein>
    <recommendedName>
        <fullName evidence="5">RING-type domain-containing protein</fullName>
    </recommendedName>
</protein>
<dbReference type="PANTHER" id="PTHR12109">
    <property type="entry name" value="RING FINGER PROTEIN 141-RELATED"/>
    <property type="match status" value="1"/>
</dbReference>
<dbReference type="GO" id="GO:0008270">
    <property type="term" value="F:zinc ion binding"/>
    <property type="evidence" value="ECO:0007669"/>
    <property type="project" value="UniProtKB-KW"/>
</dbReference>
<dbReference type="PROSITE" id="PS00518">
    <property type="entry name" value="ZF_RING_1"/>
    <property type="match status" value="1"/>
</dbReference>
<gene>
    <name evidence="6" type="ORF">TRFO_31962</name>
</gene>
<dbReference type="EMBL" id="MLAK01000920">
    <property type="protein sequence ID" value="OHT01254.1"/>
    <property type="molecule type" value="Genomic_DNA"/>
</dbReference>
<dbReference type="SMART" id="SM00184">
    <property type="entry name" value="RING"/>
    <property type="match status" value="2"/>
</dbReference>
<dbReference type="RefSeq" id="XP_068354390.1">
    <property type="nucleotide sequence ID" value="XM_068508231.1"/>
</dbReference>
<dbReference type="InterPro" id="IPR012334">
    <property type="entry name" value="Pectin_lyas_fold"/>
</dbReference>
<evidence type="ECO:0000313" key="7">
    <source>
        <dbReference type="Proteomes" id="UP000179807"/>
    </source>
</evidence>
<keyword evidence="3" id="KW-0862">Zinc</keyword>
<comment type="caution">
    <text evidence="6">The sequence shown here is derived from an EMBL/GenBank/DDBJ whole genome shotgun (WGS) entry which is preliminary data.</text>
</comment>
<dbReference type="PROSITE" id="PS50089">
    <property type="entry name" value="ZF_RING_2"/>
    <property type="match status" value="2"/>
</dbReference>
<evidence type="ECO:0000256" key="2">
    <source>
        <dbReference type="ARBA" id="ARBA00022771"/>
    </source>
</evidence>
<dbReference type="SUPFAM" id="SSF57850">
    <property type="entry name" value="RING/U-box"/>
    <property type="match status" value="1"/>
</dbReference>
<evidence type="ECO:0000256" key="4">
    <source>
        <dbReference type="PROSITE-ProRule" id="PRU00175"/>
    </source>
</evidence>
<dbReference type="Gene3D" id="2.160.20.10">
    <property type="entry name" value="Single-stranded right-handed beta-helix, Pectin lyase-like"/>
    <property type="match status" value="1"/>
</dbReference>
<dbReference type="SUPFAM" id="SSF51126">
    <property type="entry name" value="Pectin lyase-like"/>
    <property type="match status" value="2"/>
</dbReference>
<keyword evidence="2 4" id="KW-0863">Zinc-finger</keyword>
<evidence type="ECO:0000256" key="1">
    <source>
        <dbReference type="ARBA" id="ARBA00022723"/>
    </source>
</evidence>
<dbReference type="Pfam" id="PF13229">
    <property type="entry name" value="Beta_helix"/>
    <property type="match status" value="1"/>
</dbReference>